<dbReference type="EMBL" id="JAXGFP010000004">
    <property type="protein sequence ID" value="MEG3184035.1"/>
    <property type="molecule type" value="Genomic_DNA"/>
</dbReference>
<evidence type="ECO:0000313" key="2">
    <source>
        <dbReference type="Proteomes" id="UP001355056"/>
    </source>
</evidence>
<keyword evidence="1" id="KW-0378">Hydrolase</keyword>
<reference evidence="1 2" key="1">
    <citation type="journal article" date="2016" name="Int. J. Syst. Evol. Microbiol.">
        <title>Lysobacter erysipheiresistens sp. nov., an antagonist of powdery mildew, isolated from tobacco-cultivated soil.</title>
        <authorList>
            <person name="Xie B."/>
            <person name="Li T."/>
            <person name="Lin X."/>
            <person name="Wang C.J."/>
            <person name="Chen Y.J."/>
            <person name="Liu W.J."/>
            <person name="Zhao Z.W."/>
        </authorList>
    </citation>
    <scope>NUCLEOTIDE SEQUENCE [LARGE SCALE GENOMIC DNA]</scope>
    <source>
        <strain evidence="1 2">RS-LYSO-3</strain>
    </source>
</reference>
<dbReference type="Proteomes" id="UP001355056">
    <property type="component" value="Unassembled WGS sequence"/>
</dbReference>
<dbReference type="GO" id="GO:0016787">
    <property type="term" value="F:hydrolase activity"/>
    <property type="evidence" value="ECO:0007669"/>
    <property type="project" value="UniProtKB-KW"/>
</dbReference>
<proteinExistence type="predicted"/>
<dbReference type="RefSeq" id="WP_332616541.1">
    <property type="nucleotide sequence ID" value="NZ_JAXGFP010000004.1"/>
</dbReference>
<accession>A0ABU7YYK0</accession>
<name>A0ABU7YYK0_9GAMM</name>
<organism evidence="1 2">
    <name type="scientific">Novilysobacter erysipheiresistens</name>
    <dbReference type="NCBI Taxonomy" id="1749332"/>
    <lineage>
        <taxon>Bacteria</taxon>
        <taxon>Pseudomonadati</taxon>
        <taxon>Pseudomonadota</taxon>
        <taxon>Gammaproteobacteria</taxon>
        <taxon>Lysobacterales</taxon>
        <taxon>Lysobacteraceae</taxon>
        <taxon>Novilysobacter</taxon>
    </lineage>
</organism>
<gene>
    <name evidence="1" type="ORF">SNE34_08435</name>
</gene>
<dbReference type="InterPro" id="IPR029058">
    <property type="entry name" value="AB_hydrolase_fold"/>
</dbReference>
<evidence type="ECO:0000313" key="1">
    <source>
        <dbReference type="EMBL" id="MEG3184035.1"/>
    </source>
</evidence>
<comment type="caution">
    <text evidence="1">The sequence shown here is derived from an EMBL/GenBank/DDBJ whole genome shotgun (WGS) entry which is preliminary data.</text>
</comment>
<sequence length="193" mass="20137">MPRASMQWHARQLRKAGYAPHIFSYATVAGGPETAVPALLQELREPCDILAHSLGGLVAVHALQQHPELPVRRVVCLGSPLCGSAAASGMARLPLGARTLGRSAALLRDGCQPWTGPAELGMVAGDAPIGLGQMFGRFASRSDGTVAVAETRIDGLADHIVVSTSHSGLLLSARAARQAAHFLAQGRFAHENG</sequence>
<dbReference type="Gene3D" id="3.40.50.1820">
    <property type="entry name" value="alpha/beta hydrolase"/>
    <property type="match status" value="1"/>
</dbReference>
<dbReference type="PANTHER" id="PTHR37946:SF1">
    <property type="entry name" value="SLL1969 PROTEIN"/>
    <property type="match status" value="1"/>
</dbReference>
<keyword evidence="2" id="KW-1185">Reference proteome</keyword>
<dbReference type="PANTHER" id="PTHR37946">
    <property type="entry name" value="SLL1969 PROTEIN"/>
    <property type="match status" value="1"/>
</dbReference>
<dbReference type="SUPFAM" id="SSF53474">
    <property type="entry name" value="alpha/beta-Hydrolases"/>
    <property type="match status" value="1"/>
</dbReference>
<protein>
    <submittedName>
        <fullName evidence="1">Alpha/beta hydrolase</fullName>
    </submittedName>
</protein>